<reference evidence="3 4" key="1">
    <citation type="submission" date="2016-11" db="EMBL/GenBank/DDBJ databases">
        <authorList>
            <person name="Jaros S."/>
            <person name="Januszkiewicz K."/>
            <person name="Wedrychowicz H."/>
        </authorList>
    </citation>
    <scope>NUCLEOTIDE SEQUENCE [LARGE SCALE GENOMIC DNA]</scope>
    <source>
        <strain evidence="3 4">DSM 44523</strain>
    </source>
</reference>
<evidence type="ECO:0000259" key="2">
    <source>
        <dbReference type="Pfam" id="PF08327"/>
    </source>
</evidence>
<dbReference type="Proteomes" id="UP000184501">
    <property type="component" value="Unassembled WGS sequence"/>
</dbReference>
<dbReference type="EMBL" id="FQVN01000004">
    <property type="protein sequence ID" value="SHF63234.1"/>
    <property type="molecule type" value="Genomic_DNA"/>
</dbReference>
<feature type="domain" description="Activator of Hsp90 ATPase homologue 1/2-like C-terminal" evidence="2">
    <location>
        <begin position="28"/>
        <end position="158"/>
    </location>
</feature>
<dbReference type="Gene3D" id="3.30.530.20">
    <property type="match status" value="1"/>
</dbReference>
<keyword evidence="4" id="KW-1185">Reference proteome</keyword>
<sequence>MATTDELGTTTFTTPSDREIVMTRVFAAPRRLVFDAYTNPRHVPNWLLGPDGWTMPVCEIDLRPGGAWRYVWRREDGSEMEMTGQYREVAPPERLVNTESWGEGWPETVNTVTFTETGGRTTMTTIVLFPTPEARDAALRTGMKDGASRSFDLLSDYLPTIA</sequence>
<organism evidence="3 4">
    <name type="scientific">Streptoalloteichus hindustanus</name>
    <dbReference type="NCBI Taxonomy" id="2017"/>
    <lineage>
        <taxon>Bacteria</taxon>
        <taxon>Bacillati</taxon>
        <taxon>Actinomycetota</taxon>
        <taxon>Actinomycetes</taxon>
        <taxon>Pseudonocardiales</taxon>
        <taxon>Pseudonocardiaceae</taxon>
        <taxon>Streptoalloteichus</taxon>
    </lineage>
</organism>
<dbReference type="CDD" id="cd07826">
    <property type="entry name" value="SRPBCC_CalC_Aha1-like_9"/>
    <property type="match status" value="1"/>
</dbReference>
<evidence type="ECO:0000313" key="3">
    <source>
        <dbReference type="EMBL" id="SHF63234.1"/>
    </source>
</evidence>
<protein>
    <submittedName>
        <fullName evidence="3">Uncharacterized conserved protein YndB, AHSA1/START domain</fullName>
    </submittedName>
</protein>
<dbReference type="AlphaFoldDB" id="A0A1M5D8F3"/>
<evidence type="ECO:0000313" key="4">
    <source>
        <dbReference type="Proteomes" id="UP000184501"/>
    </source>
</evidence>
<comment type="similarity">
    <text evidence="1">Belongs to the AHA1 family.</text>
</comment>
<evidence type="ECO:0000256" key="1">
    <source>
        <dbReference type="ARBA" id="ARBA00006817"/>
    </source>
</evidence>
<gene>
    <name evidence="3" type="ORF">SAMN05444320_104341</name>
</gene>
<dbReference type="RefSeq" id="WP_073483323.1">
    <property type="nucleotide sequence ID" value="NZ_FQVN01000004.1"/>
</dbReference>
<dbReference type="Pfam" id="PF08327">
    <property type="entry name" value="AHSA1"/>
    <property type="match status" value="1"/>
</dbReference>
<dbReference type="InterPro" id="IPR013538">
    <property type="entry name" value="ASHA1/2-like_C"/>
</dbReference>
<name>A0A1M5D8F3_STRHI</name>
<dbReference type="OrthoDB" id="5185819at2"/>
<dbReference type="InterPro" id="IPR023393">
    <property type="entry name" value="START-like_dom_sf"/>
</dbReference>
<accession>A0A1M5D8F3</accession>
<dbReference type="SUPFAM" id="SSF55961">
    <property type="entry name" value="Bet v1-like"/>
    <property type="match status" value="1"/>
</dbReference>
<dbReference type="STRING" id="2017.SAMN05444320_104341"/>
<proteinExistence type="inferred from homology"/>